<proteinExistence type="predicted"/>
<gene>
    <name evidence="1" type="primary">NUP84_1</name>
    <name evidence="1" type="ORF">DSO57_1004333</name>
</gene>
<evidence type="ECO:0000313" key="1">
    <source>
        <dbReference type="EMBL" id="KAJ9063041.1"/>
    </source>
</evidence>
<keyword evidence="2" id="KW-1185">Reference proteome</keyword>
<evidence type="ECO:0000313" key="2">
    <source>
        <dbReference type="Proteomes" id="UP001165960"/>
    </source>
</evidence>
<sequence length="676" mass="77144">MQQSWLESTAPDFKPVTPRKGGWVFTKMAAISSSDQLYHTSGKILNELDPDAPMRQGKRLEPDDENYDKALLRSLFCFIRRGKIEEAISLAVSSEQSWRAASIRGGLYFRDPQLEIQEDDGMSSDFEIEDSNTIRGDDGSDMPAGNPNRFLWKCSCYMISKEIVSCKYERALYAVLCGDIENLLKACDTWEDYLWAYYTCLMDSKIEKFFQECGRTSDIGELPAPPLLELEEPEIFEKLENSTNPKVFHRSQEIYSRIKKHIILNSLDTLFQDLVLAIGPPGSDRSGIDFQVIRFLALLILYLRSIGFISKHSDADAILQHYVFLLSGLGQYRLAILYCSKLPCEQQVDVYASLLSGINEPLQVRKECLRYGCMYGLSYDRVLLDAAEKSLAAAASCEPNIDIDPQQFKITVECPDVPESILLQIRAFEWIDHDNSFHSDTLLMFNKTCRRFLKTGRLWAVACLLAVIPSSLAPQDKLMEKDEKGKSYPSYLVHAAREHMNYVIIVEAFTLLDQWRQTMQAKPSINEGAFRVWEQDIKEITHKTEQALRYALNSNWLLNCFSDGPTPEDLSTAEIQRQIGYLRQIYIPEMINSLFDVLMETRDILPGNVHKAFGLSELIANETLGIYKEIMQRPTATGTYNDLPRLLKKLKSIAILLLQQEELQPSRENVFPSPIP</sequence>
<protein>
    <submittedName>
        <fullName evidence="1">Nucleoporin nup84</fullName>
    </submittedName>
</protein>
<name>A0ACC2SLD1_9FUNG</name>
<organism evidence="1 2">
    <name type="scientific">Entomophthora muscae</name>
    <dbReference type="NCBI Taxonomy" id="34485"/>
    <lineage>
        <taxon>Eukaryota</taxon>
        <taxon>Fungi</taxon>
        <taxon>Fungi incertae sedis</taxon>
        <taxon>Zoopagomycota</taxon>
        <taxon>Entomophthoromycotina</taxon>
        <taxon>Entomophthoromycetes</taxon>
        <taxon>Entomophthorales</taxon>
        <taxon>Entomophthoraceae</taxon>
        <taxon>Entomophthora</taxon>
    </lineage>
</organism>
<comment type="caution">
    <text evidence="1">The sequence shown here is derived from an EMBL/GenBank/DDBJ whole genome shotgun (WGS) entry which is preliminary data.</text>
</comment>
<reference evidence="1" key="1">
    <citation type="submission" date="2022-04" db="EMBL/GenBank/DDBJ databases">
        <title>Genome of the entomopathogenic fungus Entomophthora muscae.</title>
        <authorList>
            <person name="Elya C."/>
            <person name="Lovett B.R."/>
            <person name="Lee E."/>
            <person name="Macias A.M."/>
            <person name="Hajek A.E."/>
            <person name="De Bivort B.L."/>
            <person name="Kasson M.T."/>
            <person name="De Fine Licht H.H."/>
            <person name="Stajich J.E."/>
        </authorList>
    </citation>
    <scope>NUCLEOTIDE SEQUENCE</scope>
    <source>
        <strain evidence="1">Berkeley</strain>
    </source>
</reference>
<accession>A0ACC2SLD1</accession>
<dbReference type="EMBL" id="QTSX02004981">
    <property type="protein sequence ID" value="KAJ9063041.1"/>
    <property type="molecule type" value="Genomic_DNA"/>
</dbReference>
<dbReference type="Proteomes" id="UP001165960">
    <property type="component" value="Unassembled WGS sequence"/>
</dbReference>